<dbReference type="KEGG" id="fus:HMPREF0409_02007"/>
<evidence type="ECO:0000256" key="1">
    <source>
        <dbReference type="SAM" id="Coils"/>
    </source>
</evidence>
<keyword evidence="1" id="KW-0175">Coiled coil</keyword>
<name>R9RER5_9FUSO</name>
<feature type="domain" description="DUF5724" evidence="3">
    <location>
        <begin position="40"/>
        <end position="1321"/>
    </location>
</feature>
<dbReference type="Pfam" id="PF13569">
    <property type="entry name" value="DUF4132"/>
    <property type="match status" value="1"/>
</dbReference>
<dbReference type="EMBL" id="CP003723">
    <property type="protein sequence ID" value="AGM24515.1"/>
    <property type="molecule type" value="Genomic_DNA"/>
</dbReference>
<sequence>MLNFYKKSLEKDVEKFVEKIKKDSKKLDKESQKFIEDLFLEEKDKLRYGYGAYLQSTLKQELSSKKDVKFNDIFPKNIYPAIELLIGKKFFKIFLDISKNAIKYPFSRGYYRRIVRSANYYNHIGFLFELLEDLVDLNFLNLDIVTALKGEYDHDGIYGLGSPYLTAYEIDNGNKELIDLIKEALGSQKSKIDLNYSIMQAIFISNNKELIELTGKLLLAAKLQEGVRQQICENMDSGLQENFEYMFKIIYDNNLIRFSSVKRALATWTGLAGEGNDISKFGKKELEIINKLIDNQKYEDELLKSDDNVEVYLGLWNKSTRDIKYSVEAIEKLLKSSKYHIKLLISYYLYVIVNTTYKREIAKKVIKEYGDSKKIVEILACYLNFLISYGSASNLKRNIENGEIEPKTYFKNKNEAIEFFDILEKALNLMDGKDKLFDPCIFPWFYQSINTNTITTAMALITVFYPDDSLKNRMMKYLKEIDTWNRNYYLEILFKKPSNKKEKDFVIAMLSDRSDTGISAYEIVKDNNLIKEYPREIEDLLRLKSGDRRKKLIDLLMSQDKKALLLSIDNLISAKNENKRLAALDILNQTNSSQKPLYDKKEVKNLVAKISAPTDAEKILIENLSDKKKKESENTLNKLYNTEYKLDLPYEVKNVEKLSKTIKKNKKGEYIIETTSDTKKFFSKTPDELFKIIKKLSELYVKNEEYEYFGYYTKDYVLLRDKFEPIKDFSGLPHNERGRLSNRPLENVWRNFYKKEIKDFPTLLQLYLLLMIGMEGRNNRELAEVQENIYMKMLGFDVMELLNKLKEANLKYVFSTIPYDPTTYHPAGRVIDIISLLYRDYSEENKKYLFEFGKSMGLYVLENIDAKYMVEETKNYRNETYYKIVLNAVAFVYTNMYYIIIKALENLENFYDEKSFIEAFVIRYHLDEKLNEYIDENLKEYKIDGHRRDLGLRNYAIAVNLKIAEKDLIYKDILELDNKSEDEKRIAFSSLDNYMSNYRNILAKKEDKSLAKFNPFMLNEALKIIYDEGRKIVDYLVQNELKRGDSPTKYSELLHGIKRIEGIDYLVQILQALGKETLDRAAYYWGGNDTKKSVISHLLKVCYPAEKDNSKELAKKLKGTDITEQRLIEVAMYSSQWIEIIEGYLGWKGLVSGCYYFQAHMSDVDRNKEGLIAKYTPISIDDLMDGAFDIDWFSSAYKELGAKRFEMLYDSAKYISDGAKHTRARMFADAVLGNLKLKETEKKIEDKRNKDLVASYSLIPLLKDKQKDALHRYQFLQKFLKESKKFGAQRRASEAKAINISLENLSRNMGYSDVTRLIWNMETALINEMKEYFEPKKLDDVDVYIKIDDLGQSEIIYEKAGKELKSLPTKLKKDKYIEAIKEVHKNLKEQYRRSRKMLEEAMEDGTEFYGYEIENLMTNPVIAPILKSLVFKMGNDLGYYIDKKLKSVKKKSVAVKDDSLLKIAHCFDLFESGDWAIYQKDIFDKELKQPFKQVFRELYVKTVDEKGRDKSLRYAGHQVQPSKTVALLKTRRWIIDGQEGLEKVYYKENIIAKIFALADWFSPADIEAPTLEEVQFFDRKTFKPILIDDVPDLIFTEVMRDIDLVVSVAHIGDVDPEASHSTIEMRKAIVEFNCKLFKLKNVTFTENHALIKGERAEYSIHLGSGLIHQKAGSAINVLPVHSQHRGRVFLPFIDDDPKTAEIMAKVLLFAQDDKIKDVFILEQIK</sequence>
<gene>
    <name evidence="5" type="ORF">HMPREF0409_02007</name>
</gene>
<feature type="domain" description="DUF7737" evidence="4">
    <location>
        <begin position="1623"/>
        <end position="1724"/>
    </location>
</feature>
<dbReference type="HOGENOM" id="CLU_003298_1_0_0"/>
<proteinExistence type="predicted"/>
<evidence type="ECO:0000259" key="3">
    <source>
        <dbReference type="Pfam" id="PF18991"/>
    </source>
</evidence>
<organism evidence="5 6">
    <name type="scientific">Fusobacterium animalis 4_8</name>
    <dbReference type="NCBI Taxonomy" id="469607"/>
    <lineage>
        <taxon>Bacteria</taxon>
        <taxon>Fusobacteriati</taxon>
        <taxon>Fusobacteriota</taxon>
        <taxon>Fusobacteriia</taxon>
        <taxon>Fusobacteriales</taxon>
        <taxon>Fusobacteriaceae</taxon>
        <taxon>Fusobacterium</taxon>
    </lineage>
</organism>
<dbReference type="PATRIC" id="fig|469607.3.peg.2082"/>
<evidence type="ECO:0000313" key="6">
    <source>
        <dbReference type="Proteomes" id="UP000014361"/>
    </source>
</evidence>
<evidence type="ECO:0000313" key="5">
    <source>
        <dbReference type="EMBL" id="AGM24515.1"/>
    </source>
</evidence>
<dbReference type="InterPro" id="IPR043782">
    <property type="entry name" value="DUF5724"/>
</dbReference>
<dbReference type="Proteomes" id="UP000014361">
    <property type="component" value="Chromosome"/>
</dbReference>
<evidence type="ECO:0008006" key="7">
    <source>
        <dbReference type="Google" id="ProtNLM"/>
    </source>
</evidence>
<feature type="coiled-coil region" evidence="1">
    <location>
        <begin position="1377"/>
        <end position="1404"/>
    </location>
</feature>
<dbReference type="RefSeq" id="WP_016340128.1">
    <property type="nucleotide sequence ID" value="NC_021281.1"/>
</dbReference>
<protein>
    <recommendedName>
        <fullName evidence="7">DUF4132 domain-containing protein</fullName>
    </recommendedName>
</protein>
<dbReference type="Pfam" id="PF24879">
    <property type="entry name" value="DUF7737"/>
    <property type="match status" value="1"/>
</dbReference>
<dbReference type="InterPro" id="IPR056639">
    <property type="entry name" value="DUF7737"/>
</dbReference>
<dbReference type="Pfam" id="PF18991">
    <property type="entry name" value="DUF5724"/>
    <property type="match status" value="1"/>
</dbReference>
<dbReference type="InterPro" id="IPR025406">
    <property type="entry name" value="DUF4132"/>
</dbReference>
<reference evidence="5 6" key="1">
    <citation type="submission" date="2012-07" db="EMBL/GenBank/DDBJ databases">
        <title>The Genome Sequence of Fusobacterium sp. 4_8.</title>
        <authorList>
            <consortium name="The Broad Institute Genome Sequencing Platform"/>
            <person name="Earl A."/>
            <person name="Ward D."/>
            <person name="Feldgarden M."/>
            <person name="Gevers D."/>
            <person name="Sibley C.D."/>
            <person name="White A.P."/>
            <person name="Crowley S."/>
            <person name="Surette M."/>
            <person name="Strauss J.C."/>
            <person name="Ambrose C.E."/>
            <person name="Allen-Vercoe E."/>
            <person name="Walker B."/>
            <person name="Young S.K."/>
            <person name="Zeng Q."/>
            <person name="Gargeya S."/>
            <person name="Fitzgerald M."/>
            <person name="Haas B."/>
            <person name="Abouelleil A."/>
            <person name="Alvarado L."/>
            <person name="Arachchi H.M."/>
            <person name="Berlin A.M."/>
            <person name="Chapman S.B."/>
            <person name="Goldberg J."/>
            <person name="Griggs A."/>
            <person name="Gujja S."/>
            <person name="Hansen M."/>
            <person name="Howarth C."/>
            <person name="Imamovic A."/>
            <person name="Larimer J."/>
            <person name="McCowen C."/>
            <person name="Montmayeur A."/>
            <person name="Murphy C."/>
            <person name="Neiman D."/>
            <person name="Pearson M."/>
            <person name="Priest M."/>
            <person name="Roberts A."/>
            <person name="Saif S."/>
            <person name="Shea T."/>
            <person name="Sisk P."/>
            <person name="Sykes S."/>
            <person name="Wortman J."/>
            <person name="Nusbaum C."/>
            <person name="Birren B."/>
        </authorList>
    </citation>
    <scope>NUCLEOTIDE SEQUENCE [LARGE SCALE GENOMIC DNA]</scope>
    <source>
        <strain evidence="5 6">4_8</strain>
    </source>
</reference>
<accession>R9RER5</accession>
<evidence type="ECO:0000259" key="4">
    <source>
        <dbReference type="Pfam" id="PF24879"/>
    </source>
</evidence>
<feature type="domain" description="DUF4132" evidence="2">
    <location>
        <begin position="1361"/>
        <end position="1533"/>
    </location>
</feature>
<evidence type="ECO:0000259" key="2">
    <source>
        <dbReference type="Pfam" id="PF13569"/>
    </source>
</evidence>